<gene>
    <name evidence="1" type="ORF">SCLCIDRAFT_1208227</name>
</gene>
<dbReference type="Proteomes" id="UP000053989">
    <property type="component" value="Unassembled WGS sequence"/>
</dbReference>
<organism evidence="1 2">
    <name type="scientific">Scleroderma citrinum Foug A</name>
    <dbReference type="NCBI Taxonomy" id="1036808"/>
    <lineage>
        <taxon>Eukaryota</taxon>
        <taxon>Fungi</taxon>
        <taxon>Dikarya</taxon>
        <taxon>Basidiomycota</taxon>
        <taxon>Agaricomycotina</taxon>
        <taxon>Agaricomycetes</taxon>
        <taxon>Agaricomycetidae</taxon>
        <taxon>Boletales</taxon>
        <taxon>Sclerodermatineae</taxon>
        <taxon>Sclerodermataceae</taxon>
        <taxon>Scleroderma</taxon>
    </lineage>
</organism>
<keyword evidence="2" id="KW-1185">Reference proteome</keyword>
<proteinExistence type="predicted"/>
<accession>A0A0C3AXL3</accession>
<dbReference type="AlphaFoldDB" id="A0A0C3AXL3"/>
<reference evidence="2" key="2">
    <citation type="submission" date="2015-01" db="EMBL/GenBank/DDBJ databases">
        <title>Evolutionary Origins and Diversification of the Mycorrhizal Mutualists.</title>
        <authorList>
            <consortium name="DOE Joint Genome Institute"/>
            <consortium name="Mycorrhizal Genomics Consortium"/>
            <person name="Kohler A."/>
            <person name="Kuo A."/>
            <person name="Nagy L.G."/>
            <person name="Floudas D."/>
            <person name="Copeland A."/>
            <person name="Barry K.W."/>
            <person name="Cichocki N."/>
            <person name="Veneault-Fourrey C."/>
            <person name="LaButti K."/>
            <person name="Lindquist E.A."/>
            <person name="Lipzen A."/>
            <person name="Lundell T."/>
            <person name="Morin E."/>
            <person name="Murat C."/>
            <person name="Riley R."/>
            <person name="Ohm R."/>
            <person name="Sun H."/>
            <person name="Tunlid A."/>
            <person name="Henrissat B."/>
            <person name="Grigoriev I.V."/>
            <person name="Hibbett D.S."/>
            <person name="Martin F."/>
        </authorList>
    </citation>
    <scope>NUCLEOTIDE SEQUENCE [LARGE SCALE GENOMIC DNA]</scope>
    <source>
        <strain evidence="2">Foug A</strain>
    </source>
</reference>
<evidence type="ECO:0000313" key="1">
    <source>
        <dbReference type="EMBL" id="KIM69717.1"/>
    </source>
</evidence>
<name>A0A0C3AXL3_9AGAM</name>
<evidence type="ECO:0000313" key="2">
    <source>
        <dbReference type="Proteomes" id="UP000053989"/>
    </source>
</evidence>
<dbReference type="EMBL" id="KN822006">
    <property type="protein sequence ID" value="KIM69717.1"/>
    <property type="molecule type" value="Genomic_DNA"/>
</dbReference>
<reference evidence="1 2" key="1">
    <citation type="submission" date="2014-04" db="EMBL/GenBank/DDBJ databases">
        <authorList>
            <consortium name="DOE Joint Genome Institute"/>
            <person name="Kuo A."/>
            <person name="Kohler A."/>
            <person name="Nagy L.G."/>
            <person name="Floudas D."/>
            <person name="Copeland A."/>
            <person name="Barry K.W."/>
            <person name="Cichocki N."/>
            <person name="Veneault-Fourrey C."/>
            <person name="LaButti K."/>
            <person name="Lindquist E.A."/>
            <person name="Lipzen A."/>
            <person name="Lundell T."/>
            <person name="Morin E."/>
            <person name="Murat C."/>
            <person name="Sun H."/>
            <person name="Tunlid A."/>
            <person name="Henrissat B."/>
            <person name="Grigoriev I.V."/>
            <person name="Hibbett D.S."/>
            <person name="Martin F."/>
            <person name="Nordberg H.P."/>
            <person name="Cantor M.N."/>
            <person name="Hua S.X."/>
        </authorList>
    </citation>
    <scope>NUCLEOTIDE SEQUENCE [LARGE SCALE GENOMIC DNA]</scope>
    <source>
        <strain evidence="1 2">Foug A</strain>
    </source>
</reference>
<dbReference type="InParanoid" id="A0A0C3AXL3"/>
<protein>
    <submittedName>
        <fullName evidence="1">Uncharacterized protein</fullName>
    </submittedName>
</protein>
<dbReference type="HOGENOM" id="CLU_3015524_0_0_1"/>
<sequence length="56" mass="6577">MSPKSGAESSRLKTMTLFCKESFLQYGRHKVRCDVTFPMSMSTCKWRGHYIVKRDE</sequence>